<evidence type="ECO:0000313" key="1">
    <source>
        <dbReference type="EMBL" id="KAK8774816.1"/>
    </source>
</evidence>
<organism evidence="1 2">
    <name type="scientific">Amblyomma americanum</name>
    <name type="common">Lone star tick</name>
    <dbReference type="NCBI Taxonomy" id="6943"/>
    <lineage>
        <taxon>Eukaryota</taxon>
        <taxon>Metazoa</taxon>
        <taxon>Ecdysozoa</taxon>
        <taxon>Arthropoda</taxon>
        <taxon>Chelicerata</taxon>
        <taxon>Arachnida</taxon>
        <taxon>Acari</taxon>
        <taxon>Parasitiformes</taxon>
        <taxon>Ixodida</taxon>
        <taxon>Ixodoidea</taxon>
        <taxon>Ixodidae</taxon>
        <taxon>Amblyomminae</taxon>
        <taxon>Amblyomma</taxon>
    </lineage>
</organism>
<accession>A0AAQ4EJ42</accession>
<comment type="caution">
    <text evidence="1">The sequence shown here is derived from an EMBL/GenBank/DDBJ whole genome shotgun (WGS) entry which is preliminary data.</text>
</comment>
<dbReference type="AlphaFoldDB" id="A0AAQ4EJ42"/>
<name>A0AAQ4EJ42_AMBAM</name>
<keyword evidence="2" id="KW-1185">Reference proteome</keyword>
<sequence>MATTPQRGYDPSAMAWAEIDIQQPEDRSPPIEDEGLFTLISVRKRTLRSKTSKDGTTMASLKQTQAAGLNGRLFSGSNRAALPLDNKAALWCPKETPKMSSEDITEALKPRQTMNPKEIFQHGELGSAIAQYVGGDAGAALSIWPVWTQNLVVCGTQHIESANKLTKDFDLNTGADSHPFRGHVKLNGEVCRGVIRVRADETTASLKNKVKWREGFSEESS</sequence>
<gene>
    <name evidence="1" type="ORF">V5799_010651</name>
</gene>
<dbReference type="Proteomes" id="UP001321473">
    <property type="component" value="Unassembled WGS sequence"/>
</dbReference>
<dbReference type="EMBL" id="JARKHS020014971">
    <property type="protein sequence ID" value="KAK8774816.1"/>
    <property type="molecule type" value="Genomic_DNA"/>
</dbReference>
<proteinExistence type="predicted"/>
<evidence type="ECO:0000313" key="2">
    <source>
        <dbReference type="Proteomes" id="UP001321473"/>
    </source>
</evidence>
<protein>
    <submittedName>
        <fullName evidence="1">Uncharacterized protein</fullName>
    </submittedName>
</protein>
<reference evidence="1 2" key="1">
    <citation type="journal article" date="2023" name="Arcadia Sci">
        <title>De novo assembly of a long-read Amblyomma americanum tick genome.</title>
        <authorList>
            <person name="Chou S."/>
            <person name="Poskanzer K.E."/>
            <person name="Rollins M."/>
            <person name="Thuy-Boun P.S."/>
        </authorList>
    </citation>
    <scope>NUCLEOTIDE SEQUENCE [LARGE SCALE GENOMIC DNA]</scope>
    <source>
        <strain evidence="1">F_SG_1</strain>
        <tissue evidence="1">Salivary glands</tissue>
    </source>
</reference>